<protein>
    <submittedName>
        <fullName evidence="1">Uncharacterized protein</fullName>
    </submittedName>
</protein>
<dbReference type="KEGG" id="mgad:MGAD_14870"/>
<dbReference type="Proteomes" id="UP000466187">
    <property type="component" value="Chromosome"/>
</dbReference>
<evidence type="ECO:0000313" key="1">
    <source>
        <dbReference type="EMBL" id="BBZ17152.1"/>
    </source>
</evidence>
<accession>A0A7I7WJN0</accession>
<reference evidence="1 2" key="1">
    <citation type="journal article" date="2019" name="Emerg. Microbes Infect.">
        <title>Comprehensive subspecies identification of 175 nontuberculous mycobacteria species based on 7547 genomic profiles.</title>
        <authorList>
            <person name="Matsumoto Y."/>
            <person name="Kinjo T."/>
            <person name="Motooka D."/>
            <person name="Nabeya D."/>
            <person name="Jung N."/>
            <person name="Uechi K."/>
            <person name="Horii T."/>
            <person name="Iida T."/>
            <person name="Fujita J."/>
            <person name="Nakamura S."/>
        </authorList>
    </citation>
    <scope>NUCLEOTIDE SEQUENCE [LARGE SCALE GENOMIC DNA]</scope>
    <source>
        <strain evidence="1 2">JCM 12688</strain>
    </source>
</reference>
<dbReference type="RefSeq" id="WP_163685910.1">
    <property type="nucleotide sequence ID" value="NZ_AP022608.1"/>
</dbReference>
<gene>
    <name evidence="1" type="ORF">MGAD_14870</name>
</gene>
<dbReference type="EMBL" id="AP022608">
    <property type="protein sequence ID" value="BBZ17152.1"/>
    <property type="molecule type" value="Genomic_DNA"/>
</dbReference>
<dbReference type="AlphaFoldDB" id="A0A7I7WJN0"/>
<name>A0A7I7WJN0_MYCGU</name>
<proteinExistence type="predicted"/>
<evidence type="ECO:0000313" key="2">
    <source>
        <dbReference type="Proteomes" id="UP000466187"/>
    </source>
</evidence>
<sequence>MKRTQPDPTCKDMVGPAPRQRWAKADTLVVAEWLAAHDWQPLDTATCTRLGQQLGRTVKAVHAKGQALRTLHPNYDRPPMNTSPLDAEVVDQVLHRR</sequence>
<organism evidence="1 2">
    <name type="scientific">Mycolicibacterium gadium</name>
    <name type="common">Mycobacterium gadium</name>
    <dbReference type="NCBI Taxonomy" id="1794"/>
    <lineage>
        <taxon>Bacteria</taxon>
        <taxon>Bacillati</taxon>
        <taxon>Actinomycetota</taxon>
        <taxon>Actinomycetes</taxon>
        <taxon>Mycobacteriales</taxon>
        <taxon>Mycobacteriaceae</taxon>
        <taxon>Mycolicibacterium</taxon>
    </lineage>
</organism>